<dbReference type="Pfam" id="PF13185">
    <property type="entry name" value="GAF_2"/>
    <property type="match status" value="1"/>
</dbReference>
<evidence type="ECO:0000259" key="1">
    <source>
        <dbReference type="SMART" id="SM00065"/>
    </source>
</evidence>
<organism evidence="2 3">
    <name type="scientific">Streptomyces broussonetiae</name>
    <dbReference type="NCBI Taxonomy" id="2686304"/>
    <lineage>
        <taxon>Bacteria</taxon>
        <taxon>Bacillati</taxon>
        <taxon>Actinomycetota</taxon>
        <taxon>Actinomycetes</taxon>
        <taxon>Kitasatosporales</taxon>
        <taxon>Streptomycetaceae</taxon>
        <taxon>Streptomyces</taxon>
    </lineage>
</organism>
<dbReference type="SMART" id="SM00065">
    <property type="entry name" value="GAF"/>
    <property type="match status" value="1"/>
</dbReference>
<evidence type="ECO:0000313" key="2">
    <source>
        <dbReference type="EMBL" id="QHA09061.1"/>
    </source>
</evidence>
<gene>
    <name evidence="2" type="ORF">GQF42_42810</name>
</gene>
<name>A0A6I6NFE5_9ACTN</name>
<sequence length="262" mass="27992">MLASAAATAVDHAVLLDQIRLREAWQHAHTQLTTAILSDADGDHALQVIAEQALQIAEADTALVSLPDRAPDRLVVRAAAGLGSSELLGRTQPVDAASLTGRAYATGRPRITEDARGGLHILGLQLPVATSLGPAMAVPLTDRDTPVGTLSVARATTRRRFGSTEVELLASFAVQAALARRLTADRADDEQLRLLHDSDRIGADLRERTIRDLYAIGLDLHSIAGRLDSDRQQAVLDGADRIDVVIKDITGTVFGLRITRES</sequence>
<dbReference type="InterPro" id="IPR003018">
    <property type="entry name" value="GAF"/>
</dbReference>
<protein>
    <submittedName>
        <fullName evidence="2">GAF domain-containing protein</fullName>
    </submittedName>
</protein>
<dbReference type="Gene3D" id="3.30.450.40">
    <property type="match status" value="1"/>
</dbReference>
<dbReference type="EMBL" id="CP047020">
    <property type="protein sequence ID" value="QHA09061.1"/>
    <property type="molecule type" value="Genomic_DNA"/>
</dbReference>
<dbReference type="AlphaFoldDB" id="A0A6I6NFE5"/>
<dbReference type="SUPFAM" id="SSF55781">
    <property type="entry name" value="GAF domain-like"/>
    <property type="match status" value="1"/>
</dbReference>
<accession>A0A6I6NFE5</accession>
<dbReference type="Proteomes" id="UP000436138">
    <property type="component" value="Chromosome"/>
</dbReference>
<dbReference type="InterPro" id="IPR029016">
    <property type="entry name" value="GAF-like_dom_sf"/>
</dbReference>
<proteinExistence type="predicted"/>
<reference evidence="2 3" key="1">
    <citation type="submission" date="2019-12" db="EMBL/GenBank/DDBJ databases">
        <title>Streptomyces sp. strain T44 isolated from rhizosphere soil of Broussonetia papyrifera.</title>
        <authorList>
            <person name="Mo P."/>
        </authorList>
    </citation>
    <scope>NUCLEOTIDE SEQUENCE [LARGE SCALE GENOMIC DNA]</scope>
    <source>
        <strain evidence="2 3">T44</strain>
    </source>
</reference>
<feature type="domain" description="GAF" evidence="1">
    <location>
        <begin position="41"/>
        <end position="190"/>
    </location>
</feature>
<keyword evidence="3" id="KW-1185">Reference proteome</keyword>
<dbReference type="KEGG" id="sbro:GQF42_42810"/>
<evidence type="ECO:0000313" key="3">
    <source>
        <dbReference type="Proteomes" id="UP000436138"/>
    </source>
</evidence>